<accession>A0A8S5SN97</accession>
<evidence type="ECO:0000313" key="1">
    <source>
        <dbReference type="EMBL" id="DAF52392.1"/>
    </source>
</evidence>
<organism evidence="1">
    <name type="scientific">Siphoviridae sp. cteZR38</name>
    <dbReference type="NCBI Taxonomy" id="2827906"/>
    <lineage>
        <taxon>Viruses</taxon>
        <taxon>Duplodnaviria</taxon>
        <taxon>Heunggongvirae</taxon>
        <taxon>Uroviricota</taxon>
        <taxon>Caudoviricetes</taxon>
    </lineage>
</organism>
<protein>
    <submittedName>
        <fullName evidence="1">ERF superfamily protein</fullName>
    </submittedName>
</protein>
<reference evidence="1" key="1">
    <citation type="journal article" date="2021" name="Proc. Natl. Acad. Sci. U.S.A.">
        <title>A Catalog of Tens of Thousands of Viruses from Human Metagenomes Reveals Hidden Associations with Chronic Diseases.</title>
        <authorList>
            <person name="Tisza M.J."/>
            <person name="Buck C.B."/>
        </authorList>
    </citation>
    <scope>NUCLEOTIDE SEQUENCE</scope>
    <source>
        <strain evidence="1">CteZR38</strain>
    </source>
</reference>
<dbReference type="InterPro" id="IPR007499">
    <property type="entry name" value="ERF_bacteria_virus"/>
</dbReference>
<sequence>MSEVQDLSHDIGNMTIYEKLARMQNEMHYIGFKKTGSNKFLKAKYFKLDDLLKELIPLTTKYETTLIFSFTSDGVLKLKDWDPEKGEISIRVPFPEFKVSDPNKLTQNIGGAITYLKRYLLMDMFLSMEEDEIEEGAGKKENINSSVKKGNNNSFDGVPKKEVDVDEVLNKIKAHIHKKDSTIPITPVRINLTRRNMLKKKEIDEVESRAVFEWFKKQEREAKQ</sequence>
<name>A0A8S5SN97_9CAUD</name>
<dbReference type="Pfam" id="PF04404">
    <property type="entry name" value="ERF"/>
    <property type="match status" value="1"/>
</dbReference>
<dbReference type="EMBL" id="BK032636">
    <property type="protein sequence ID" value="DAF52392.1"/>
    <property type="molecule type" value="Genomic_DNA"/>
</dbReference>
<proteinExistence type="predicted"/>